<dbReference type="PANTHER" id="PTHR11844:SF25">
    <property type="entry name" value="NTR DOMAIN-CONTAINING PROTEIN"/>
    <property type="match status" value="1"/>
</dbReference>
<dbReference type="Proteomes" id="UP000008144">
    <property type="component" value="Chromosome 5"/>
</dbReference>
<evidence type="ECO:0000313" key="6">
    <source>
        <dbReference type="Ensembl" id="ENSCINP00000022865.2"/>
    </source>
</evidence>
<evidence type="ECO:0000256" key="3">
    <source>
        <dbReference type="PIRSR" id="PIRSR601820-1"/>
    </source>
</evidence>
<dbReference type="PANTHER" id="PTHR11844">
    <property type="entry name" value="METALLOPROTEASE INHIBITOR"/>
    <property type="match status" value="1"/>
</dbReference>
<dbReference type="GO" id="GO:0008191">
    <property type="term" value="F:metalloendopeptidase inhibitor activity"/>
    <property type="evidence" value="ECO:0000318"/>
    <property type="project" value="GO_Central"/>
</dbReference>
<feature type="region of interest" description="Disordered" evidence="4">
    <location>
        <begin position="285"/>
        <end position="318"/>
    </location>
</feature>
<dbReference type="Gene3D" id="2.40.50.120">
    <property type="match status" value="1"/>
</dbReference>
<dbReference type="PROSITE" id="PS00288">
    <property type="entry name" value="TIMP"/>
    <property type="match status" value="1"/>
</dbReference>
<keyword evidence="5" id="KW-0732">Signal</keyword>
<evidence type="ECO:0000256" key="1">
    <source>
        <dbReference type="ARBA" id="ARBA00004613"/>
    </source>
</evidence>
<dbReference type="InterPro" id="IPR001820">
    <property type="entry name" value="TIMP"/>
</dbReference>
<proteinExistence type="predicted"/>
<dbReference type="Ensembl" id="ENSCINT00000023111.2">
    <property type="protein sequence ID" value="ENSCINP00000022865.2"/>
    <property type="gene ID" value="ENSCING00000012173.2"/>
</dbReference>
<reference evidence="6" key="3">
    <citation type="submission" date="2025-08" db="UniProtKB">
        <authorList>
            <consortium name="Ensembl"/>
        </authorList>
    </citation>
    <scope>IDENTIFICATION</scope>
</reference>
<reference evidence="7" key="1">
    <citation type="journal article" date="2002" name="Science">
        <title>The draft genome of Ciona intestinalis: insights into chordate and vertebrate origins.</title>
        <authorList>
            <person name="Dehal P."/>
            <person name="Satou Y."/>
            <person name="Campbell R.K."/>
            <person name="Chapman J."/>
            <person name="Degnan B."/>
            <person name="De Tomaso A."/>
            <person name="Davidson B."/>
            <person name="Di Gregorio A."/>
            <person name="Gelpke M."/>
            <person name="Goodstein D.M."/>
            <person name="Harafuji N."/>
            <person name="Hastings K.E."/>
            <person name="Ho I."/>
            <person name="Hotta K."/>
            <person name="Huang W."/>
            <person name="Kawashima T."/>
            <person name="Lemaire P."/>
            <person name="Martinez D."/>
            <person name="Meinertzhagen I.A."/>
            <person name="Necula S."/>
            <person name="Nonaka M."/>
            <person name="Putnam N."/>
            <person name="Rash S."/>
            <person name="Saiga H."/>
            <person name="Satake M."/>
            <person name="Terry A."/>
            <person name="Yamada L."/>
            <person name="Wang H.G."/>
            <person name="Awazu S."/>
            <person name="Azumi K."/>
            <person name="Boore J."/>
            <person name="Branno M."/>
            <person name="Chin-Bow S."/>
            <person name="DeSantis R."/>
            <person name="Doyle S."/>
            <person name="Francino P."/>
            <person name="Keys D.N."/>
            <person name="Haga S."/>
            <person name="Hayashi H."/>
            <person name="Hino K."/>
            <person name="Imai K.S."/>
            <person name="Inaba K."/>
            <person name="Kano S."/>
            <person name="Kobayashi K."/>
            <person name="Kobayashi M."/>
            <person name="Lee B.I."/>
            <person name="Makabe K.W."/>
            <person name="Manohar C."/>
            <person name="Matassi G."/>
            <person name="Medina M."/>
            <person name="Mochizuki Y."/>
            <person name="Mount S."/>
            <person name="Morishita T."/>
            <person name="Miura S."/>
            <person name="Nakayama A."/>
            <person name="Nishizaka S."/>
            <person name="Nomoto H."/>
            <person name="Ohta F."/>
            <person name="Oishi K."/>
            <person name="Rigoutsos I."/>
            <person name="Sano M."/>
            <person name="Sasaki A."/>
            <person name="Sasakura Y."/>
            <person name="Shoguchi E."/>
            <person name="Shin-i T."/>
            <person name="Spagnuolo A."/>
            <person name="Stainier D."/>
            <person name="Suzuki M.M."/>
            <person name="Tassy O."/>
            <person name="Takatori N."/>
            <person name="Tokuoka M."/>
            <person name="Yagi K."/>
            <person name="Yoshizaki F."/>
            <person name="Wada S."/>
            <person name="Zhang C."/>
            <person name="Hyatt P.D."/>
            <person name="Larimer F."/>
            <person name="Detter C."/>
            <person name="Doggett N."/>
            <person name="Glavina T."/>
            <person name="Hawkins T."/>
            <person name="Richardson P."/>
            <person name="Lucas S."/>
            <person name="Kohara Y."/>
            <person name="Levine M."/>
            <person name="Satoh N."/>
            <person name="Rokhsar D.S."/>
        </authorList>
    </citation>
    <scope>NUCLEOTIDE SEQUENCE [LARGE SCALE GENOMIC DNA]</scope>
</reference>
<dbReference type="GO" id="GO:0051045">
    <property type="term" value="P:negative regulation of membrane protein ectodomain proteolysis"/>
    <property type="evidence" value="ECO:0000318"/>
    <property type="project" value="GO_Central"/>
</dbReference>
<dbReference type="SUPFAM" id="SSF50242">
    <property type="entry name" value="TIMP-like"/>
    <property type="match status" value="1"/>
</dbReference>
<keyword evidence="3" id="KW-0862">Zinc</keyword>
<sequence>MKVCVILFVALVAILATLRLTEACSCSPEHPQHLFCKSDYVVKVLIMSKKDVIIEEDGTIIDIEPEKEELPEKDVTLLPEDFEEVPTTTYPPETAAPAPVQGEVPEEQGGEVEEPTADEVGGEAENPIVEEVGGEQPRGNQTEGLPEEDEVVITDISEVASDQPAVKEEASEDPGTGREIVWPHISTSSEQRVPIVGPIETQPSGGAEVPQPVVPELVVVDDVTQDGEEVLVSPDDVNGAESAASIRVPRYAYRHLGPDGAMPGSKRFFVGIRGKPLGLVAQDAAPGSASQNQLSSRNKRNIIRRNAPPGLIRPSNEIPSVRLNPNDFTIRVRMHTQYKIRIMK</sequence>
<evidence type="ECO:0000313" key="7">
    <source>
        <dbReference type="Proteomes" id="UP000008144"/>
    </source>
</evidence>
<feature type="compositionally biased region" description="Acidic residues" evidence="4">
    <location>
        <begin position="104"/>
        <end position="122"/>
    </location>
</feature>
<evidence type="ECO:0000256" key="5">
    <source>
        <dbReference type="SAM" id="SignalP"/>
    </source>
</evidence>
<feature type="compositionally biased region" description="Low complexity" evidence="4">
    <location>
        <begin position="85"/>
        <end position="103"/>
    </location>
</feature>
<dbReference type="InterPro" id="IPR030490">
    <property type="entry name" value="TIMP_CS"/>
</dbReference>
<feature type="chain" id="PRO_5003347350" evidence="5">
    <location>
        <begin position="24"/>
        <end position="344"/>
    </location>
</feature>
<keyword evidence="2" id="KW-0964">Secreted</keyword>
<dbReference type="InParanoid" id="F6TV04"/>
<name>F6TV04_CIOIN</name>
<dbReference type="AlphaFoldDB" id="F6TV04"/>
<keyword evidence="3" id="KW-0479">Metal-binding</keyword>
<keyword evidence="7" id="KW-1185">Reference proteome</keyword>
<comment type="subcellular location">
    <subcellularLocation>
        <location evidence="1">Secreted</location>
    </subcellularLocation>
</comment>
<feature type="binding site" evidence="3">
    <location>
        <position position="24"/>
    </location>
    <ligand>
        <name>Zn(2+)</name>
        <dbReference type="ChEBI" id="CHEBI:29105"/>
        <note>ligand shared with metalloproteinase partner</note>
    </ligand>
</feature>
<dbReference type="GO" id="GO:0005615">
    <property type="term" value="C:extracellular space"/>
    <property type="evidence" value="ECO:0000318"/>
    <property type="project" value="GO_Central"/>
</dbReference>
<reference evidence="6" key="2">
    <citation type="journal article" date="2008" name="Genome Biol.">
        <title>Improved genome assembly and evidence-based global gene model set for the chordate Ciona intestinalis: new insight into intron and operon populations.</title>
        <authorList>
            <person name="Satou Y."/>
            <person name="Mineta K."/>
            <person name="Ogasawara M."/>
            <person name="Sasakura Y."/>
            <person name="Shoguchi E."/>
            <person name="Ueno K."/>
            <person name="Yamada L."/>
            <person name="Matsumoto J."/>
            <person name="Wasserscheid J."/>
            <person name="Dewar K."/>
            <person name="Wiley G.B."/>
            <person name="Macmil S.L."/>
            <person name="Roe B.A."/>
            <person name="Zeller R.W."/>
            <person name="Hastings K.E."/>
            <person name="Lemaire P."/>
            <person name="Lindquist E."/>
            <person name="Endo T."/>
            <person name="Hotta K."/>
            <person name="Inaba K."/>
        </authorList>
    </citation>
    <scope>NUCLEOTIDE SEQUENCE [LARGE SCALE GENOMIC DNA]</scope>
    <source>
        <strain evidence="6">wild type</strain>
    </source>
</reference>
<dbReference type="GO" id="GO:0046872">
    <property type="term" value="F:metal ion binding"/>
    <property type="evidence" value="ECO:0007669"/>
    <property type="project" value="UniProtKB-KW"/>
</dbReference>
<evidence type="ECO:0000256" key="2">
    <source>
        <dbReference type="ARBA" id="ARBA00022525"/>
    </source>
</evidence>
<dbReference type="GO" id="GO:0031012">
    <property type="term" value="C:extracellular matrix"/>
    <property type="evidence" value="ECO:0000318"/>
    <property type="project" value="GO_Central"/>
</dbReference>
<dbReference type="HOGENOM" id="CLU_807832_0_0_1"/>
<organism evidence="6 7">
    <name type="scientific">Ciona intestinalis</name>
    <name type="common">Transparent sea squirt</name>
    <name type="synonym">Ascidia intestinalis</name>
    <dbReference type="NCBI Taxonomy" id="7719"/>
    <lineage>
        <taxon>Eukaryota</taxon>
        <taxon>Metazoa</taxon>
        <taxon>Chordata</taxon>
        <taxon>Tunicata</taxon>
        <taxon>Ascidiacea</taxon>
        <taxon>Phlebobranchia</taxon>
        <taxon>Cionidae</taxon>
        <taxon>Ciona</taxon>
    </lineage>
</organism>
<accession>F6TV04</accession>
<evidence type="ECO:0000256" key="4">
    <source>
        <dbReference type="SAM" id="MobiDB-lite"/>
    </source>
</evidence>
<feature type="signal peptide" evidence="5">
    <location>
        <begin position="1"/>
        <end position="23"/>
    </location>
</feature>
<reference evidence="6" key="4">
    <citation type="submission" date="2025-09" db="UniProtKB">
        <authorList>
            <consortium name="Ensembl"/>
        </authorList>
    </citation>
    <scope>IDENTIFICATION</scope>
</reference>
<dbReference type="OMA" id="ACNDCHI"/>
<dbReference type="Pfam" id="PF00965">
    <property type="entry name" value="TIMP"/>
    <property type="match status" value="1"/>
</dbReference>
<dbReference type="EMBL" id="EAAA01002187">
    <property type="status" value="NOT_ANNOTATED_CDS"/>
    <property type="molecule type" value="Genomic_DNA"/>
</dbReference>
<feature type="region of interest" description="Disordered" evidence="4">
    <location>
        <begin position="85"/>
        <end position="122"/>
    </location>
</feature>
<dbReference type="InterPro" id="IPR008993">
    <property type="entry name" value="TIMP-like_OB-fold"/>
</dbReference>
<protein>
    <submittedName>
        <fullName evidence="6">Uncharacterized protein</fullName>
    </submittedName>
</protein>